<name>A0A087AFL4_9BIFI</name>
<gene>
    <name evidence="3" type="ORF">BCHO_1047</name>
</gene>
<protein>
    <recommendedName>
        <fullName evidence="2">ABC transporter domain-containing protein</fullName>
    </recommendedName>
</protein>
<feature type="compositionally biased region" description="Low complexity" evidence="1">
    <location>
        <begin position="21"/>
        <end position="35"/>
    </location>
</feature>
<dbReference type="RefSeq" id="WP_026645403.1">
    <property type="nucleotide sequence ID" value="NZ_JBQKLO010000002.1"/>
</dbReference>
<organism evidence="3 4">
    <name type="scientific">Bifidobacterium choerinum</name>
    <dbReference type="NCBI Taxonomy" id="35760"/>
    <lineage>
        <taxon>Bacteria</taxon>
        <taxon>Bacillati</taxon>
        <taxon>Actinomycetota</taxon>
        <taxon>Actinomycetes</taxon>
        <taxon>Bifidobacteriales</taxon>
        <taxon>Bifidobacteriaceae</taxon>
        <taxon>Bifidobacterium</taxon>
    </lineage>
</organism>
<evidence type="ECO:0000313" key="3">
    <source>
        <dbReference type="EMBL" id="KFI57564.1"/>
    </source>
</evidence>
<accession>A0A087AFL4</accession>
<evidence type="ECO:0000259" key="2">
    <source>
        <dbReference type="Pfam" id="PF00005"/>
    </source>
</evidence>
<dbReference type="EMBL" id="JGYU01000004">
    <property type="protein sequence ID" value="KFI57564.1"/>
    <property type="molecule type" value="Genomic_DNA"/>
</dbReference>
<dbReference type="Pfam" id="PF00005">
    <property type="entry name" value="ABC_tran"/>
    <property type="match status" value="1"/>
</dbReference>
<keyword evidence="4" id="KW-1185">Reference proteome</keyword>
<dbReference type="InterPro" id="IPR027417">
    <property type="entry name" value="P-loop_NTPase"/>
</dbReference>
<feature type="region of interest" description="Disordered" evidence="1">
    <location>
        <begin position="1"/>
        <end position="55"/>
    </location>
</feature>
<evidence type="ECO:0000256" key="1">
    <source>
        <dbReference type="SAM" id="MobiDB-lite"/>
    </source>
</evidence>
<proteinExistence type="predicted"/>
<reference evidence="3 4" key="1">
    <citation type="submission" date="2014-03" db="EMBL/GenBank/DDBJ databases">
        <title>Genomics of Bifidobacteria.</title>
        <authorList>
            <person name="Ventura M."/>
            <person name="Milani C."/>
            <person name="Lugli G.A."/>
        </authorList>
    </citation>
    <scope>NUCLEOTIDE SEQUENCE [LARGE SCALE GENOMIC DNA]</scope>
    <source>
        <strain evidence="3 4">LMG 10510</strain>
    </source>
</reference>
<dbReference type="Proteomes" id="UP000028995">
    <property type="component" value="Unassembled WGS sequence"/>
</dbReference>
<dbReference type="GO" id="GO:0016887">
    <property type="term" value="F:ATP hydrolysis activity"/>
    <property type="evidence" value="ECO:0007669"/>
    <property type="project" value="InterPro"/>
</dbReference>
<dbReference type="GO" id="GO:0005524">
    <property type="term" value="F:ATP binding"/>
    <property type="evidence" value="ECO:0007669"/>
    <property type="project" value="InterPro"/>
</dbReference>
<sequence length="93" mass="9743">MWERHQGIPAKQMGNHDDTAAHCAAAARRSRGGACSDRRSSAPGGQTQTFAGVGGDQKMLDGLDLDMRRGDVTAIMGPSGAGKSTLLYALITR</sequence>
<dbReference type="Gene3D" id="3.40.50.300">
    <property type="entry name" value="P-loop containing nucleotide triphosphate hydrolases"/>
    <property type="match status" value="1"/>
</dbReference>
<dbReference type="InterPro" id="IPR003439">
    <property type="entry name" value="ABC_transporter-like_ATP-bd"/>
</dbReference>
<dbReference type="STRING" id="35760.BCHO_1047"/>
<feature type="domain" description="ABC transporter" evidence="2">
    <location>
        <begin position="60"/>
        <end position="91"/>
    </location>
</feature>
<dbReference type="SUPFAM" id="SSF52540">
    <property type="entry name" value="P-loop containing nucleoside triphosphate hydrolases"/>
    <property type="match status" value="1"/>
</dbReference>
<dbReference type="AlphaFoldDB" id="A0A087AFL4"/>
<comment type="caution">
    <text evidence="3">The sequence shown here is derived from an EMBL/GenBank/DDBJ whole genome shotgun (WGS) entry which is preliminary data.</text>
</comment>
<evidence type="ECO:0000313" key="4">
    <source>
        <dbReference type="Proteomes" id="UP000028995"/>
    </source>
</evidence>